<evidence type="ECO:0000313" key="7">
    <source>
        <dbReference type="EMBL" id="EEP64758.1"/>
    </source>
</evidence>
<evidence type="ECO:0000256" key="1">
    <source>
        <dbReference type="ARBA" id="ARBA00001933"/>
    </source>
</evidence>
<comment type="cofactor">
    <cofactor evidence="1">
        <name>pyridoxal 5'-phosphate</name>
        <dbReference type="ChEBI" id="CHEBI:597326"/>
    </cofactor>
</comment>
<dbReference type="InterPro" id="IPR004839">
    <property type="entry name" value="Aminotransferase_I/II_large"/>
</dbReference>
<dbReference type="Proteomes" id="UP000003529">
    <property type="component" value="Unassembled WGS sequence"/>
</dbReference>
<dbReference type="PANTHER" id="PTHR43525">
    <property type="entry name" value="PROTEIN MALY"/>
    <property type="match status" value="1"/>
</dbReference>
<comment type="similarity">
    <text evidence="5">Belongs to the class-II pyridoxal-phosphate-dependent aminotransferase family. MalY/PatB cystathionine beta-lyase subfamily.</text>
</comment>
<feature type="domain" description="Aminotransferase class I/classII large" evidence="6">
    <location>
        <begin position="47"/>
        <end position="397"/>
    </location>
</feature>
<dbReference type="Pfam" id="PF00155">
    <property type="entry name" value="Aminotran_1_2"/>
    <property type="match status" value="1"/>
</dbReference>
<dbReference type="InterPro" id="IPR027619">
    <property type="entry name" value="C-S_lyase_PatB-like"/>
</dbReference>
<keyword evidence="7" id="KW-0032">Aminotransferase</keyword>
<evidence type="ECO:0000259" key="6">
    <source>
        <dbReference type="Pfam" id="PF00155"/>
    </source>
</evidence>
<dbReference type="Gene3D" id="3.40.640.10">
    <property type="entry name" value="Type I PLP-dependent aspartate aminotransferase-like (Major domain)"/>
    <property type="match status" value="1"/>
</dbReference>
<comment type="caution">
    <text evidence="7">The sequence shown here is derived from an EMBL/GenBank/DDBJ whole genome shotgun (WGS) entry which is preliminary data.</text>
</comment>
<evidence type="ECO:0000256" key="3">
    <source>
        <dbReference type="ARBA" id="ARBA00022898"/>
    </source>
</evidence>
<dbReference type="PANTHER" id="PTHR43525:SF1">
    <property type="entry name" value="PROTEIN MALY"/>
    <property type="match status" value="1"/>
</dbReference>
<sequence>MQTWNKLSINKGVPMGQYNFDQILDRTHTKSLKYDFAVKRGKPADVLPFWVADMDFEVPPELKQILLDRVNHGVFGYTESDDEYFKVLQNWFTTRFNWTPEQKWLVKTPGIVFALAMAVRAFTNEGEGVLINQPVYYPFSMVIDDNDRRLINVPLLKGEEKYTIDFEGIERAIVEENVTLFLLCNPHNPVGRVWTEDELKRLGDICIKHNVLIVSDEIHADFVWKGHTHKVFADLGESYAEHCIVCTAPSKTFNIAGLQVSNIFIPNDSLRRRFIKEIDRAGYSQLNTMGIVGCEGAYKVGAPWLDELKEYIQDNIQFTIDYVAKYMPKIHVYRPEGTYLMWLDCSKLPLSPKERDEWIINDAKLWLDTGSMFGVDGEDFERINVACPRKILEEGLEAWRRAYEAKGF</sequence>
<dbReference type="GO" id="GO:0047804">
    <property type="term" value="F:cysteine-S-conjugate beta-lyase activity"/>
    <property type="evidence" value="ECO:0007669"/>
    <property type="project" value="UniProtKB-EC"/>
</dbReference>
<dbReference type="Gene3D" id="3.90.1150.10">
    <property type="entry name" value="Aspartate Aminotransferase, domain 1"/>
    <property type="match status" value="1"/>
</dbReference>
<dbReference type="InterPro" id="IPR051798">
    <property type="entry name" value="Class-II_PLP-Dep_Aminotrans"/>
</dbReference>
<keyword evidence="8" id="KW-1185">Reference proteome</keyword>
<evidence type="ECO:0000256" key="2">
    <source>
        <dbReference type="ARBA" id="ARBA00012224"/>
    </source>
</evidence>
<reference evidence="7" key="1">
    <citation type="submission" date="2009-04" db="EMBL/GenBank/DDBJ databases">
        <authorList>
            <person name="Weinstock G."/>
            <person name="Sodergren E."/>
            <person name="Clifton S."/>
            <person name="Fulton L."/>
            <person name="Fulton B."/>
            <person name="Courtney L."/>
            <person name="Fronick C."/>
            <person name="Harrison M."/>
            <person name="Strong C."/>
            <person name="Farmer C."/>
            <person name="Delahaunty K."/>
            <person name="Markovic C."/>
            <person name="Hall O."/>
            <person name="Minx P."/>
            <person name="Tomlinson C."/>
            <person name="Mitreva M."/>
            <person name="Nelson J."/>
            <person name="Hou S."/>
            <person name="Wollam A."/>
            <person name="Pepin K.H."/>
            <person name="Johnson M."/>
            <person name="Bhonagiri V."/>
            <person name="Nash W.E."/>
            <person name="Warren W."/>
            <person name="Chinwalla A."/>
            <person name="Mardis E.R."/>
            <person name="Wilson R.K."/>
        </authorList>
    </citation>
    <scope>NUCLEOTIDE SEQUENCE [LARGE SCALE GENOMIC DNA]</scope>
    <source>
        <strain evidence="7">ATCC 17748</strain>
    </source>
</reference>
<dbReference type="InterPro" id="IPR015422">
    <property type="entry name" value="PyrdxlP-dep_Trfase_small"/>
</dbReference>
<organism evidence="7 8">
    <name type="scientific">Veillonella dispar ATCC 17748</name>
    <dbReference type="NCBI Taxonomy" id="546273"/>
    <lineage>
        <taxon>Bacteria</taxon>
        <taxon>Bacillati</taxon>
        <taxon>Bacillota</taxon>
        <taxon>Negativicutes</taxon>
        <taxon>Veillonellales</taxon>
        <taxon>Veillonellaceae</taxon>
        <taxon>Veillonella</taxon>
    </lineage>
</organism>
<dbReference type="CDD" id="cd00609">
    <property type="entry name" value="AAT_like"/>
    <property type="match status" value="1"/>
</dbReference>
<keyword evidence="7" id="KW-0808">Transferase</keyword>
<dbReference type="GO" id="GO:0008483">
    <property type="term" value="F:transaminase activity"/>
    <property type="evidence" value="ECO:0007669"/>
    <property type="project" value="UniProtKB-KW"/>
</dbReference>
<protein>
    <recommendedName>
        <fullName evidence="2">cysteine-S-conjugate beta-lyase</fullName>
        <ecNumber evidence="2">4.4.1.13</ecNumber>
    </recommendedName>
</protein>
<dbReference type="HOGENOM" id="CLU_017584_15_0_9"/>
<keyword evidence="3" id="KW-0663">Pyridoxal phosphate</keyword>
<gene>
    <name evidence="7" type="ORF">VEIDISOL_01820</name>
</gene>
<dbReference type="SUPFAM" id="SSF53383">
    <property type="entry name" value="PLP-dependent transferases"/>
    <property type="match status" value="1"/>
</dbReference>
<dbReference type="EC" id="4.4.1.13" evidence="2"/>
<evidence type="ECO:0000256" key="5">
    <source>
        <dbReference type="ARBA" id="ARBA00037974"/>
    </source>
</evidence>
<name>C4FSD0_9FIRM</name>
<dbReference type="InterPro" id="IPR015421">
    <property type="entry name" value="PyrdxlP-dep_Trfase_major"/>
</dbReference>
<dbReference type="InterPro" id="IPR015424">
    <property type="entry name" value="PyrdxlP-dep_Trfase"/>
</dbReference>
<dbReference type="EMBL" id="ACIK02000019">
    <property type="protein sequence ID" value="EEP64758.1"/>
    <property type="molecule type" value="Genomic_DNA"/>
</dbReference>
<dbReference type="GO" id="GO:0030170">
    <property type="term" value="F:pyridoxal phosphate binding"/>
    <property type="evidence" value="ECO:0007669"/>
    <property type="project" value="InterPro"/>
</dbReference>
<accession>C4FSD0</accession>
<dbReference type="AlphaFoldDB" id="C4FSD0"/>
<evidence type="ECO:0000313" key="8">
    <source>
        <dbReference type="Proteomes" id="UP000003529"/>
    </source>
</evidence>
<evidence type="ECO:0000256" key="4">
    <source>
        <dbReference type="ARBA" id="ARBA00023239"/>
    </source>
</evidence>
<keyword evidence="4" id="KW-0456">Lyase</keyword>
<dbReference type="eggNOG" id="COG1168">
    <property type="taxonomic scope" value="Bacteria"/>
</dbReference>
<dbReference type="NCBIfam" id="TIGR04350">
    <property type="entry name" value="C_S_lyase_PatB"/>
    <property type="match status" value="1"/>
</dbReference>
<proteinExistence type="inferred from homology"/>